<sequence length="90" mass="9931">MEGQSSRGSRRPGTRAGLGSLPMPQGVAQTGAPSKTEKLRRWAERYLPKVTQSWALNLHSQSQLPALAPEWSSGNGWTQVFSSQQRRTQP</sequence>
<dbReference type="VEuPathDB" id="HostDB:ENSG00000185133"/>
<dbReference type="MassIVE" id="C9K0M5"/>
<dbReference type="Ensembl" id="ENST00000412985.6">
    <property type="protein sequence ID" value="ENSP00000401124.2"/>
    <property type="gene ID" value="ENSG00000185133.15"/>
</dbReference>
<dbReference type="OpenTargets" id="ENSG00000185133"/>
<evidence type="ECO:0000256" key="1">
    <source>
        <dbReference type="SAM" id="MobiDB-lite"/>
    </source>
</evidence>
<dbReference type="Proteomes" id="UP000005640">
    <property type="component" value="Chromosome 22"/>
</dbReference>
<accession>C9K0M5</accession>
<organism evidence="2 3">
    <name type="scientific">Homo sapiens</name>
    <name type="common">Human</name>
    <dbReference type="NCBI Taxonomy" id="9606"/>
    <lineage>
        <taxon>Eukaryota</taxon>
        <taxon>Metazoa</taxon>
        <taxon>Chordata</taxon>
        <taxon>Craniata</taxon>
        <taxon>Vertebrata</taxon>
        <taxon>Euteleostomi</taxon>
        <taxon>Mammalia</taxon>
        <taxon>Eutheria</taxon>
        <taxon>Euarchontoglires</taxon>
        <taxon>Primates</taxon>
        <taxon>Haplorrhini</taxon>
        <taxon>Catarrhini</taxon>
        <taxon>Hominidae</taxon>
        <taxon>Homo</taxon>
    </lineage>
</organism>
<evidence type="ECO:0000313" key="3">
    <source>
        <dbReference type="Proteomes" id="UP000005640"/>
    </source>
</evidence>
<dbReference type="HGNC" id="HGNC:8956">
    <property type="gene designation" value="INPP5J"/>
</dbReference>
<dbReference type="OrthoDB" id="62798at2759"/>
<feature type="compositionally biased region" description="Polar residues" evidence="1">
    <location>
        <begin position="72"/>
        <end position="90"/>
    </location>
</feature>
<dbReference type="ChiTaRS" id="INPP5J">
    <property type="organism name" value="human"/>
</dbReference>
<keyword evidence="4 5" id="KW-1267">Proteomics identification</keyword>
<feature type="region of interest" description="Disordered" evidence="1">
    <location>
        <begin position="67"/>
        <end position="90"/>
    </location>
</feature>
<reference evidence="2 3" key="2">
    <citation type="journal article" date="2001" name="Nature">
        <title>Initial sequencing and analysis of the human genome.</title>
        <authorList>
            <consortium name="International Human Genome Sequencing Consortium"/>
            <person name="Lander E.S."/>
            <person name="Linton L.M."/>
            <person name="Birren B."/>
            <person name="Nusbaum C."/>
            <person name="Zody M.C."/>
            <person name="Baldwin J."/>
            <person name="Devon K."/>
            <person name="Dewar K."/>
            <person name="Doyle M."/>
            <person name="FitzHugh W."/>
            <person name="Funke R."/>
            <person name="Gage D."/>
            <person name="Harris K."/>
            <person name="Heaford A."/>
            <person name="Howland J."/>
            <person name="Kann L."/>
            <person name="Lehoczky J."/>
            <person name="LeVine R."/>
            <person name="McEwan P."/>
            <person name="McKernan K."/>
            <person name="Meldrim J."/>
            <person name="Mesirov J.P."/>
            <person name="Miranda C."/>
            <person name="Morris W."/>
            <person name="Naylor J."/>
            <person name="Raymond C."/>
            <person name="Rosetti M."/>
            <person name="Santos R."/>
            <person name="Sheridan A."/>
            <person name="Sougnez C."/>
            <person name="Stange-Thomann N."/>
            <person name="Stojanovic N."/>
            <person name="Subramanian A."/>
            <person name="Wyman D."/>
            <person name="Rogers J."/>
            <person name="Sulston J."/>
            <person name="Ainscough R."/>
            <person name="Beck S."/>
            <person name="Bentley D."/>
            <person name="Burton J."/>
            <person name="Clee C."/>
            <person name="Carter N."/>
            <person name="Coulson A."/>
            <person name="Deadman R."/>
            <person name="Deloukas P."/>
            <person name="Dunham A."/>
            <person name="Dunham I."/>
            <person name="Durbin R."/>
            <person name="French L."/>
            <person name="Grafham D."/>
            <person name="Gregory S."/>
            <person name="Hubbard T."/>
            <person name="Humphray S."/>
            <person name="Hunt A."/>
            <person name="Jones M."/>
            <person name="Lloyd C."/>
            <person name="McMurray A."/>
            <person name="Matthews L."/>
            <person name="Mercer S."/>
            <person name="Milne S."/>
            <person name="Mullikin J.C."/>
            <person name="Mungall A."/>
            <person name="Plumb R."/>
            <person name="Ross M."/>
            <person name="Shownkeen R."/>
            <person name="Sims S."/>
            <person name="Waterston R.H."/>
            <person name="Wilson R.K."/>
            <person name="Hillier L.W."/>
            <person name="McPherson J.D."/>
            <person name="Marra M.A."/>
            <person name="Mardis E.R."/>
            <person name="Fulton L.A."/>
            <person name="Chinwalla A.T."/>
            <person name="Pepin K.H."/>
            <person name="Gish W.R."/>
            <person name="Chissoe S.L."/>
            <person name="Wendl M.C."/>
            <person name="Delehaunty K.D."/>
            <person name="Miner T.L."/>
            <person name="Delehaunty A."/>
            <person name="Kramer J.B."/>
            <person name="Cook L.L."/>
            <person name="Fulton R.S."/>
            <person name="Johnson D.L."/>
            <person name="Minx P.J."/>
            <person name="Clifton S.W."/>
            <person name="Hawkins T."/>
            <person name="Branscomb E."/>
            <person name="Predki P."/>
            <person name="Richardson P."/>
            <person name="Wenning S."/>
            <person name="Slezak T."/>
            <person name="Doggett N."/>
            <person name="Cheng J.F."/>
            <person name="Olsen A."/>
            <person name="Lucas S."/>
            <person name="Elkin C."/>
            <person name="Uberbacher E."/>
            <person name="Frazier M."/>
            <person name="Gibbs R.A."/>
            <person name="Muzny D.M."/>
            <person name="Scherer S.E."/>
            <person name="Bouck J.B."/>
            <person name="Sodergren E.J."/>
            <person name="Worley K.C."/>
            <person name="Rives C.M."/>
            <person name="Gorrell J.H."/>
            <person name="Metzker M.L."/>
            <person name="Naylor S.L."/>
            <person name="Kucherlapati R.S."/>
            <person name="Nelson D.L."/>
            <person name="Weinstock G.M."/>
            <person name="Sakaki Y."/>
            <person name="Fujiyama A."/>
            <person name="Hattori M."/>
            <person name="Yada T."/>
            <person name="Toyoda A."/>
            <person name="Itoh T."/>
            <person name="Kawagoe C."/>
            <person name="Watanabe H."/>
            <person name="Totoki Y."/>
            <person name="Taylor T."/>
            <person name="Weissenbach J."/>
            <person name="Heilig R."/>
            <person name="Saurin W."/>
            <person name="Artiguenave F."/>
            <person name="Brottier P."/>
            <person name="Bruls T."/>
            <person name="Pelletier E."/>
            <person name="Robert C."/>
            <person name="Wincker P."/>
            <person name="Smith D.R."/>
            <person name="Doucette-Stamm L."/>
            <person name="Rubenfield M."/>
            <person name="Weinstock K."/>
            <person name="Lee H.M."/>
            <person name="Dubois J."/>
            <person name="Rosenthal A."/>
            <person name="Platzer M."/>
            <person name="Nyakatura G."/>
            <person name="Taudien S."/>
            <person name="Rump A."/>
            <person name="Yang H."/>
            <person name="Yu J."/>
            <person name="Wang J."/>
            <person name="Huang G."/>
            <person name="Gu J."/>
            <person name="Hood L."/>
            <person name="Rowen L."/>
            <person name="Madan A."/>
            <person name="Qin S."/>
            <person name="Davis R.W."/>
            <person name="Federspiel N.A."/>
            <person name="Abola A.P."/>
            <person name="Proctor M.J."/>
            <person name="Myers R.M."/>
            <person name="Schmutz J."/>
            <person name="Dickson M."/>
            <person name="Grimwood J."/>
            <person name="Cox D.R."/>
            <person name="Olson M.V."/>
            <person name="Kaul R."/>
            <person name="Raymond C."/>
            <person name="Shimizu N."/>
            <person name="Kawasaki K."/>
            <person name="Minoshima S."/>
            <person name="Evans G.A."/>
            <person name="Athanasiou M."/>
            <person name="Schultz R."/>
            <person name="Roe B.A."/>
            <person name="Chen F."/>
            <person name="Pan H."/>
            <person name="Ramser J."/>
            <person name="Lehrach H."/>
            <person name="Reinhardt R."/>
            <person name="McCombie W.R."/>
            <person name="de la Bastide M."/>
            <person name="Dedhia N."/>
            <person name="Blocker H."/>
            <person name="Hornischer K."/>
            <person name="Nordsiek G."/>
            <person name="Agarwala R."/>
            <person name="Aravind L."/>
            <person name="Bailey J.A."/>
            <person name="Bateman A."/>
            <person name="Batzoglou S."/>
            <person name="Birney E."/>
            <person name="Bork P."/>
            <person name="Brown D.G."/>
            <person name="Burge C.B."/>
            <person name="Cerutti L."/>
            <person name="Chen H.C."/>
            <person name="Church D."/>
            <person name="Clamp M."/>
            <person name="Copley R.R."/>
            <person name="Doerks T."/>
            <person name="Eddy S.R."/>
            <person name="Eichler E.E."/>
            <person name="Furey T.S."/>
            <person name="Galagan J."/>
            <person name="Gilbert J.G."/>
            <person name="Harmon C."/>
            <person name="Hayashizaki Y."/>
            <person name="Haussler D."/>
            <person name="Hermjakob H."/>
            <person name="Hokamp K."/>
            <person name="Jang W."/>
            <person name="Johnson L.S."/>
            <person name="Jones T.A."/>
            <person name="Kasif S."/>
            <person name="Kaspryzk A."/>
            <person name="Kennedy S."/>
            <person name="Kent W.J."/>
            <person name="Kitts P."/>
            <person name="Koonin E.V."/>
            <person name="Korf I."/>
            <person name="Kulp D."/>
            <person name="Lancet D."/>
            <person name="Lowe T.M."/>
            <person name="McLysaght A."/>
            <person name="Mikkelsen T."/>
            <person name="Moran J.V."/>
            <person name="Mulder N."/>
            <person name="Pollara V.J."/>
            <person name="Ponting C.P."/>
            <person name="Schuler G."/>
            <person name="Schultz J."/>
            <person name="Slater G."/>
            <person name="Smit A.F."/>
            <person name="Stupka E."/>
            <person name="Szustakowski J."/>
            <person name="Thierry-Mieg D."/>
            <person name="Thierry-Mieg J."/>
            <person name="Wagner L."/>
            <person name="Wallis J."/>
            <person name="Wheeler R."/>
            <person name="Williams A."/>
            <person name="Wolf Y.I."/>
            <person name="Wolfe K.H."/>
            <person name="Yang S.P."/>
            <person name="Yeh R.F."/>
            <person name="Collins F."/>
            <person name="Guyer M.S."/>
            <person name="Peterson J."/>
            <person name="Felsenfeld A."/>
            <person name="Wetterstrand K.A."/>
            <person name="Patrinos A."/>
            <person name="Morgan M.J."/>
            <person name="de Jong P."/>
            <person name="Catanese J.J."/>
            <person name="Osoegawa K."/>
            <person name="Shizuya H."/>
            <person name="Choi S."/>
            <person name="Chen Y.J."/>
        </authorList>
    </citation>
    <scope>NUCLEOTIDE SEQUENCE [LARGE SCALE GENOMIC DNA]</scope>
</reference>
<evidence type="ECO:0007829" key="5">
    <source>
        <dbReference type="ProteomicsDB" id="C9K0M5"/>
    </source>
</evidence>
<dbReference type="OMA" id="NMAKSSW"/>
<keyword evidence="3" id="KW-1185">Reference proteome</keyword>
<dbReference type="EMBL" id="AC005005">
    <property type="status" value="NOT_ANNOTATED_CDS"/>
    <property type="molecule type" value="Genomic_DNA"/>
</dbReference>
<evidence type="ECO:0000313" key="2">
    <source>
        <dbReference type="Ensembl" id="ENSP00000401124.2"/>
    </source>
</evidence>
<gene>
    <name evidence="2" type="primary">INPP5J</name>
</gene>
<dbReference type="Bgee" id="ENSG00000185133">
    <property type="expression patterns" value="Expressed in right lobe of thyroid gland and 107 other cell types or tissues"/>
</dbReference>
<dbReference type="AlphaFoldDB" id="C9K0M5"/>
<reference evidence="2 3" key="3">
    <citation type="journal article" date="2004" name="Nature">
        <title>Finishing the euchromatic sequence of the human genome.</title>
        <authorList>
            <consortium name="International Human Genome Sequencing Consortium"/>
        </authorList>
    </citation>
    <scope>NUCLEOTIDE SEQUENCE [LARGE SCALE GENOMIC DNA]</scope>
</reference>
<dbReference type="ProteomicsDB" id="12569"/>
<dbReference type="HOGENOM" id="CLU_1800859_0_0_1"/>
<dbReference type="UCSC" id="uc062dhu.1">
    <property type="organism name" value="human"/>
</dbReference>
<name>C9K0M5_HUMAN</name>
<dbReference type="ExpressionAtlas" id="C9K0M5">
    <property type="expression patterns" value="baseline and differential"/>
</dbReference>
<reference evidence="2 3" key="4">
    <citation type="journal article" date="2008" name="Genome Biol.">
        <title>Finishing the finished human chromosome 22 sequence.</title>
        <authorList>
            <person name="Cole C.G."/>
            <person name="McCann O.T."/>
            <person name="Collins J.E."/>
            <person name="Oliver K."/>
            <person name="Willey D."/>
            <person name="Gribble S.M."/>
            <person name="Yang F."/>
            <person name="McLaren K."/>
            <person name="Rogers J."/>
            <person name="Ning Z."/>
            <person name="Beare D.M."/>
            <person name="Dunham I."/>
        </authorList>
    </citation>
    <scope>NUCLEOTIDE SEQUENCE [LARGE SCALE GENOMIC DNA]</scope>
</reference>
<reference evidence="3" key="1">
    <citation type="journal article" date="1999" name="Nature">
        <title>The DNA sequence of human chromosome 22.</title>
        <authorList>
            <person name="Dunham I."/>
            <person name="Hunt A.R."/>
            <person name="Collins J.E."/>
            <person name="Bruskiewich R."/>
            <person name="Beare D.M."/>
            <person name="Clamp M."/>
            <person name="Smink L.J."/>
            <person name="Ainscough R."/>
            <person name="Almeida J.P."/>
            <person name="Babbage A.K."/>
            <person name="Bagguley C."/>
            <person name="Bailey J."/>
            <person name="Barlow K.F."/>
            <person name="Bates K.N."/>
            <person name="Beasley O.P."/>
            <person name="Bird C.P."/>
            <person name="Blakey S.E."/>
            <person name="Bridgeman A.M."/>
            <person name="Buck D."/>
            <person name="Burgess J."/>
            <person name="Burrill W.D."/>
            <person name="Burton J."/>
            <person name="Carder C."/>
            <person name="Carter N.P."/>
            <person name="Chen Y."/>
            <person name="Clark G."/>
            <person name="Clegg S.M."/>
            <person name="Cobley V.E."/>
            <person name="Cole C.G."/>
            <person name="Collier R.E."/>
            <person name="Connor R."/>
            <person name="Conroy D."/>
            <person name="Corby N.R."/>
            <person name="Coville G.J."/>
            <person name="Cox A.V."/>
            <person name="Davis J."/>
            <person name="Dawson E."/>
            <person name="Dhami P.D."/>
            <person name="Dockree C."/>
            <person name="Dodsworth S.J."/>
            <person name="Durbin R.M."/>
            <person name="Ellington A.G."/>
            <person name="Evans K.L."/>
            <person name="Fey J.M."/>
            <person name="Fleming K."/>
            <person name="French L."/>
            <person name="Garner A.A."/>
            <person name="Gilbert J.G.R."/>
            <person name="Goward M.E."/>
            <person name="Grafham D.V."/>
            <person name="Griffiths M.N.D."/>
            <person name="Hall C."/>
            <person name="Hall R.E."/>
            <person name="Hall-Tamlyn G."/>
            <person name="Heathcott R.W."/>
            <person name="Ho S."/>
            <person name="Holmes S."/>
            <person name="Hunt S.E."/>
            <person name="Jones M.C."/>
            <person name="Kershaw J."/>
            <person name="Kimberley A.M."/>
            <person name="King A."/>
            <person name="Laird G.K."/>
            <person name="Langford C.F."/>
            <person name="Leversha M.A."/>
            <person name="Lloyd C."/>
            <person name="Lloyd D.M."/>
            <person name="Martyn I.D."/>
            <person name="Mashreghi-Mohammadi M."/>
            <person name="Matthews L.H."/>
            <person name="Mccann O.T."/>
            <person name="Mcclay J."/>
            <person name="Mclaren S."/>
            <person name="McMurray A.A."/>
            <person name="Milne S.A."/>
            <person name="Mortimore B.J."/>
            <person name="Odell C.N."/>
            <person name="Pavitt R."/>
            <person name="Pearce A.V."/>
            <person name="Pearson D."/>
            <person name="Phillimore B.J.C.T."/>
            <person name="Phillips S.H."/>
            <person name="Plumb R.W."/>
            <person name="Ramsay H."/>
            <person name="Ramsey Y."/>
            <person name="Rogers L."/>
            <person name="Ross M.T."/>
            <person name="Scott C.E."/>
            <person name="Sehra H.K."/>
            <person name="Skuce C.D."/>
            <person name="Smalley S."/>
            <person name="Smith M.L."/>
            <person name="Soderlund C."/>
            <person name="Spragon L."/>
            <person name="Steward C.A."/>
            <person name="Sulston J.E."/>
            <person name="Swann R.M."/>
            <person name="Vaudin M."/>
            <person name="Wall M."/>
            <person name="Wallis J.M."/>
            <person name="Whiteley M.N."/>
            <person name="Willey D.L."/>
            <person name="Williams L."/>
            <person name="Williams S.A."/>
            <person name="Williamson H."/>
            <person name="Wilmer T.E."/>
            <person name="Wilming L."/>
            <person name="Wright C.L."/>
            <person name="Hubbard T."/>
            <person name="Bentley D.R."/>
            <person name="Beck S."/>
            <person name="Rogers J."/>
            <person name="Shimizu N."/>
            <person name="Minoshima S."/>
            <person name="Kawasaki K."/>
            <person name="Sasaki T."/>
            <person name="Asakawa S."/>
            <person name="Kudoh J."/>
            <person name="Shintani A."/>
            <person name="Shibuya K."/>
            <person name="Yoshizaki Y."/>
            <person name="Aoki N."/>
            <person name="Mitsuyama S."/>
            <person name="Roe B.A."/>
            <person name="Chen F."/>
            <person name="Chu L."/>
            <person name="Crabtree J."/>
            <person name="Deschamps S."/>
            <person name="Do A."/>
            <person name="Do T."/>
            <person name="Dorman A."/>
            <person name="Fang F."/>
            <person name="Fu Y."/>
            <person name="Hu P."/>
            <person name="Hua A."/>
            <person name="Kenton S."/>
            <person name="Lai H."/>
            <person name="Lao H.I."/>
            <person name="Lewis J."/>
            <person name="Lewis S."/>
            <person name="Lin S.-P."/>
            <person name="Loh P."/>
            <person name="Malaj E."/>
            <person name="Nguyen T."/>
            <person name="Pan H."/>
            <person name="Phan S."/>
            <person name="Qi S."/>
            <person name="Qian Y."/>
            <person name="Ray L."/>
            <person name="Ren Q."/>
            <person name="Shaull S."/>
            <person name="Sloan D."/>
            <person name="Song L."/>
            <person name="Wang Q."/>
            <person name="Wang Y."/>
            <person name="Wang Z."/>
            <person name="White J."/>
            <person name="Willingham D."/>
            <person name="Wu H."/>
            <person name="Yao Z."/>
            <person name="Zhan M."/>
            <person name="Zhang G."/>
            <person name="Chissoe S."/>
            <person name="Murray J."/>
            <person name="Miller N."/>
            <person name="Minx P."/>
            <person name="Fulton R."/>
            <person name="Johnson D."/>
            <person name="Bemis G."/>
            <person name="Bentley D."/>
            <person name="Bradshaw H."/>
            <person name="Bourne S."/>
            <person name="Cordes M."/>
            <person name="Du Z."/>
            <person name="Fulton L."/>
            <person name="Goela D."/>
            <person name="Graves T."/>
            <person name="Hawkins J."/>
            <person name="Hinds K."/>
            <person name="Kemp K."/>
            <person name="Latreille P."/>
            <person name="Layman D."/>
            <person name="Ozersky P."/>
            <person name="Rohlfing T."/>
            <person name="Scheet P."/>
            <person name="Walker C."/>
            <person name="Wamsley A."/>
            <person name="Wohldmann P."/>
            <person name="Pepin K."/>
            <person name="Nelson J."/>
            <person name="Korf I."/>
            <person name="Bedell J.A."/>
            <person name="Hillier L.W."/>
            <person name="Mardis E."/>
            <person name="Waterston R."/>
            <person name="Wilson R."/>
            <person name="Emanuel B.S."/>
            <person name="Shaikh T."/>
            <person name="Kurahashi H."/>
            <person name="Saitta S."/>
            <person name="Budarf M.L."/>
            <person name="McDermid H.E."/>
            <person name="Johnson A."/>
            <person name="Wong A.C.C."/>
            <person name="Morrow B.E."/>
            <person name="Edelmann L."/>
            <person name="Kim U.J."/>
            <person name="Shizuya H."/>
            <person name="Simon M.I."/>
            <person name="Dumanski J.P."/>
            <person name="Peyrard M."/>
            <person name="Kedra D."/>
            <person name="Seroussi E."/>
            <person name="Fransson I."/>
            <person name="Tapia I."/>
            <person name="Bruder C.E."/>
            <person name="O'Brien K.P."/>
            <person name="Wilkinson P."/>
            <person name="Bodenteich A."/>
            <person name="Hartman K."/>
            <person name="Hu X."/>
            <person name="Khan A.S."/>
            <person name="Lane L."/>
            <person name="Tilahun Y."/>
            <person name="Wright H."/>
        </authorList>
    </citation>
    <scope>NUCLEOTIDE SEQUENCE [LARGE SCALE GENOMIC DNA]</scope>
</reference>
<dbReference type="Antibodypedia" id="5745">
    <property type="antibodies" value="199 antibodies from 29 providers"/>
</dbReference>
<evidence type="ECO:0007829" key="4">
    <source>
        <dbReference type="PeptideAtlas" id="C9K0M5"/>
    </source>
</evidence>
<feature type="region of interest" description="Disordered" evidence="1">
    <location>
        <begin position="1"/>
        <end position="37"/>
    </location>
</feature>
<dbReference type="Ensembl" id="ENST00000405300.6">
    <property type="protein sequence ID" value="ENSP00000384596.2"/>
    <property type="gene ID" value="ENSG00000185133.15"/>
</dbReference>
<dbReference type="GeneTree" id="ENSGT00940000156855"/>
<reference evidence="2" key="5">
    <citation type="submission" date="2025-05" db="UniProtKB">
        <authorList>
            <consortium name="Ensembl"/>
        </authorList>
    </citation>
    <scope>IDENTIFICATION</scope>
</reference>
<proteinExistence type="evidence at protein level"/>
<protein>
    <submittedName>
        <fullName evidence="2">Inositol polyphosphate-5-phosphatase J</fullName>
    </submittedName>
</protein>